<gene>
    <name evidence="7" type="ORF">ACFPFO_01565</name>
</gene>
<dbReference type="EMBL" id="JBHSJG010000005">
    <property type="protein sequence ID" value="MFC4986483.1"/>
    <property type="molecule type" value="Genomic_DNA"/>
</dbReference>
<protein>
    <submittedName>
        <fullName evidence="7">Oligopeptide/dipeptide ABC transporter ATP-binding protein</fullName>
    </submittedName>
</protein>
<dbReference type="GO" id="GO:0055085">
    <property type="term" value="P:transmembrane transport"/>
    <property type="evidence" value="ECO:0007669"/>
    <property type="project" value="UniProtKB-ARBA"/>
</dbReference>
<keyword evidence="8" id="KW-1185">Reference proteome</keyword>
<evidence type="ECO:0000313" key="7">
    <source>
        <dbReference type="EMBL" id="MFC4986483.1"/>
    </source>
</evidence>
<sequence>MSVDKDPVVTLEDVEVQFTNKSLIQTLRREKDVVRAVDGVSLDIHENEVIVLVGESGCGKTTLGKTAVGLQRPTGGSVKYRGQDVWDAKDGNGDVTVPFTDIRRSLQIIHQDPGSSLNPNRTILNSLSVPLKRWYPDMGVDEREDRIHRLLEYVGMKPASSYASRYPHQLSGGEQQRVALGRALLMNPDVILADEAVSALDVSLRIEMMDLMHDLQREFNTSYLFISHDLANAYYFAEKVGGRIGIMYLGKLVEIGAAEEIIRNPRHPYTKILRWATPVMDPDAAREAATEPPMRKIDIPDPKNPPSGCRFHTRCPKAREACTEEVPRLLPADGNGRSEVACFRSESDHAYWNSEPLPE</sequence>
<dbReference type="PANTHER" id="PTHR43776">
    <property type="entry name" value="TRANSPORT ATP-BINDING PROTEIN"/>
    <property type="match status" value="1"/>
</dbReference>
<dbReference type="InterPro" id="IPR003593">
    <property type="entry name" value="AAA+_ATPase"/>
</dbReference>
<evidence type="ECO:0000256" key="3">
    <source>
        <dbReference type="ARBA" id="ARBA00022741"/>
    </source>
</evidence>
<dbReference type="CDD" id="cd03257">
    <property type="entry name" value="ABC_NikE_OppD_transporters"/>
    <property type="match status" value="1"/>
</dbReference>
<dbReference type="PANTHER" id="PTHR43776:SF7">
    <property type="entry name" value="D,D-DIPEPTIDE TRANSPORT ATP-BINDING PROTEIN DDPF-RELATED"/>
    <property type="match status" value="1"/>
</dbReference>
<proteinExistence type="inferred from homology"/>
<name>A0ABD5Q9P5_9EURY</name>
<evidence type="ECO:0000313" key="8">
    <source>
        <dbReference type="Proteomes" id="UP001595925"/>
    </source>
</evidence>
<evidence type="ECO:0000256" key="1">
    <source>
        <dbReference type="ARBA" id="ARBA00005417"/>
    </source>
</evidence>
<dbReference type="Pfam" id="PF08352">
    <property type="entry name" value="oligo_HPY"/>
    <property type="match status" value="1"/>
</dbReference>
<accession>A0ABD5Q9P5</accession>
<dbReference type="PROSITE" id="PS50893">
    <property type="entry name" value="ABC_TRANSPORTER_2"/>
    <property type="match status" value="1"/>
</dbReference>
<evidence type="ECO:0000256" key="4">
    <source>
        <dbReference type="ARBA" id="ARBA00022840"/>
    </source>
</evidence>
<dbReference type="PROSITE" id="PS00211">
    <property type="entry name" value="ABC_TRANSPORTER_1"/>
    <property type="match status" value="1"/>
</dbReference>
<keyword evidence="2" id="KW-0813">Transport</keyword>
<dbReference type="InterPro" id="IPR027417">
    <property type="entry name" value="P-loop_NTPase"/>
</dbReference>
<dbReference type="InterPro" id="IPR050319">
    <property type="entry name" value="ABC_transp_ATP-bind"/>
</dbReference>
<dbReference type="InterPro" id="IPR017871">
    <property type="entry name" value="ABC_transporter-like_CS"/>
</dbReference>
<organism evidence="7 8">
    <name type="scientific">Saliphagus infecundisoli</name>
    <dbReference type="NCBI Taxonomy" id="1849069"/>
    <lineage>
        <taxon>Archaea</taxon>
        <taxon>Methanobacteriati</taxon>
        <taxon>Methanobacteriota</taxon>
        <taxon>Stenosarchaea group</taxon>
        <taxon>Halobacteria</taxon>
        <taxon>Halobacteriales</taxon>
        <taxon>Natrialbaceae</taxon>
        <taxon>Saliphagus</taxon>
    </lineage>
</organism>
<dbReference type="InterPro" id="IPR003439">
    <property type="entry name" value="ABC_transporter-like_ATP-bd"/>
</dbReference>
<keyword evidence="4 7" id="KW-0067">ATP-binding</keyword>
<dbReference type="Gene3D" id="3.40.50.300">
    <property type="entry name" value="P-loop containing nucleotide triphosphate hydrolases"/>
    <property type="match status" value="1"/>
</dbReference>
<dbReference type="SUPFAM" id="SSF52540">
    <property type="entry name" value="P-loop containing nucleoside triphosphate hydrolases"/>
    <property type="match status" value="1"/>
</dbReference>
<evidence type="ECO:0000256" key="5">
    <source>
        <dbReference type="SAM" id="MobiDB-lite"/>
    </source>
</evidence>
<comment type="caution">
    <text evidence="7">The sequence shown here is derived from an EMBL/GenBank/DDBJ whole genome shotgun (WGS) entry which is preliminary data.</text>
</comment>
<dbReference type="Proteomes" id="UP001595925">
    <property type="component" value="Unassembled WGS sequence"/>
</dbReference>
<dbReference type="InterPro" id="IPR013563">
    <property type="entry name" value="Oligopep_ABC_C"/>
</dbReference>
<feature type="domain" description="ABC transporter" evidence="6">
    <location>
        <begin position="9"/>
        <end position="274"/>
    </location>
</feature>
<dbReference type="RefSeq" id="WP_114576422.1">
    <property type="nucleotide sequence ID" value="NZ_JAIVEF010000003.1"/>
</dbReference>
<dbReference type="NCBIfam" id="TIGR01727">
    <property type="entry name" value="oligo_HPY"/>
    <property type="match status" value="1"/>
</dbReference>
<dbReference type="AlphaFoldDB" id="A0ABD5Q9P5"/>
<feature type="region of interest" description="Disordered" evidence="5">
    <location>
        <begin position="288"/>
        <end position="310"/>
    </location>
</feature>
<keyword evidence="3" id="KW-0547">Nucleotide-binding</keyword>
<evidence type="ECO:0000259" key="6">
    <source>
        <dbReference type="PROSITE" id="PS50893"/>
    </source>
</evidence>
<evidence type="ECO:0000256" key="2">
    <source>
        <dbReference type="ARBA" id="ARBA00022448"/>
    </source>
</evidence>
<dbReference type="Pfam" id="PF00005">
    <property type="entry name" value="ABC_tran"/>
    <property type="match status" value="1"/>
</dbReference>
<dbReference type="SMART" id="SM00382">
    <property type="entry name" value="AAA"/>
    <property type="match status" value="1"/>
</dbReference>
<comment type="similarity">
    <text evidence="1">Belongs to the ABC transporter superfamily.</text>
</comment>
<dbReference type="GO" id="GO:0005524">
    <property type="term" value="F:ATP binding"/>
    <property type="evidence" value="ECO:0007669"/>
    <property type="project" value="UniProtKB-KW"/>
</dbReference>
<feature type="compositionally biased region" description="Basic and acidic residues" evidence="5">
    <location>
        <begin position="288"/>
        <end position="301"/>
    </location>
</feature>
<reference evidence="7 8" key="1">
    <citation type="journal article" date="2019" name="Int. J. Syst. Evol. Microbiol.">
        <title>The Global Catalogue of Microorganisms (GCM) 10K type strain sequencing project: providing services to taxonomists for standard genome sequencing and annotation.</title>
        <authorList>
            <consortium name="The Broad Institute Genomics Platform"/>
            <consortium name="The Broad Institute Genome Sequencing Center for Infectious Disease"/>
            <person name="Wu L."/>
            <person name="Ma J."/>
        </authorList>
    </citation>
    <scope>NUCLEOTIDE SEQUENCE [LARGE SCALE GENOMIC DNA]</scope>
    <source>
        <strain evidence="7 8">CGMCC 1.15824</strain>
    </source>
</reference>